<dbReference type="EMBL" id="CP009552">
    <property type="protein sequence ID" value="AIY90012.1"/>
    <property type="molecule type" value="Genomic_DNA"/>
</dbReference>
<accession>A0A0A7GGE5</accession>
<reference evidence="2 3" key="1">
    <citation type="journal article" date="2015" name="Appl. Environ. Microbiol.">
        <title>The Geoglobus acetivorans genome: Fe(III) reduction, acetate utilization, autotrophic growth, and degradation of aromatic compounds in a hyperthermophilic archaeon.</title>
        <authorList>
            <person name="Mardanov A.V."/>
            <person name="Slododkina G.B."/>
            <person name="Slobodkin A.I."/>
            <person name="Beletsky A.V."/>
            <person name="Gavrilov S.N."/>
            <person name="Kublanov I.V."/>
            <person name="Bonch-Osmolovskaya E.A."/>
            <person name="Skryabin K.G."/>
            <person name="Ravin N.V."/>
        </authorList>
    </citation>
    <scope>NUCLEOTIDE SEQUENCE [LARGE SCALE GENOMIC DNA]</scope>
    <source>
        <strain evidence="2 3">SBH6</strain>
    </source>
</reference>
<protein>
    <submittedName>
        <fullName evidence="2">Cysteate synthase</fullName>
    </submittedName>
</protein>
<feature type="domain" description="Tryptophan synthase beta chain-like PALP" evidence="1">
    <location>
        <begin position="97"/>
        <end position="363"/>
    </location>
</feature>
<dbReference type="KEGG" id="gac:GACE_0966"/>
<dbReference type="GeneID" id="24797556"/>
<dbReference type="InterPro" id="IPR036052">
    <property type="entry name" value="TrpB-like_PALP_sf"/>
</dbReference>
<proteinExistence type="predicted"/>
<dbReference type="Gene3D" id="3.40.50.1100">
    <property type="match status" value="2"/>
</dbReference>
<dbReference type="STRING" id="565033.GACE_0966"/>
<dbReference type="RefSeq" id="WP_048091606.1">
    <property type="nucleotide sequence ID" value="NZ_CP009552.1"/>
</dbReference>
<dbReference type="InterPro" id="IPR001926">
    <property type="entry name" value="TrpB-like_PALP"/>
</dbReference>
<evidence type="ECO:0000313" key="2">
    <source>
        <dbReference type="EMBL" id="AIY90012.1"/>
    </source>
</evidence>
<dbReference type="AlphaFoldDB" id="A0A0A7GGE5"/>
<dbReference type="Pfam" id="PF00291">
    <property type="entry name" value="PALP"/>
    <property type="match status" value="1"/>
</dbReference>
<dbReference type="Proteomes" id="UP000030624">
    <property type="component" value="Chromosome"/>
</dbReference>
<organism evidence="2 3">
    <name type="scientific">Geoglobus acetivorans</name>
    <dbReference type="NCBI Taxonomy" id="565033"/>
    <lineage>
        <taxon>Archaea</taxon>
        <taxon>Methanobacteriati</taxon>
        <taxon>Methanobacteriota</taxon>
        <taxon>Archaeoglobi</taxon>
        <taxon>Archaeoglobales</taxon>
        <taxon>Archaeoglobaceae</taxon>
        <taxon>Geoglobus</taxon>
    </lineage>
</organism>
<dbReference type="SUPFAM" id="SSF53686">
    <property type="entry name" value="Tryptophan synthase beta subunit-like PLP-dependent enzymes"/>
    <property type="match status" value="1"/>
</dbReference>
<dbReference type="eggNOG" id="arCOG01434">
    <property type="taxonomic scope" value="Archaea"/>
</dbReference>
<sequence length="394" mass="44477">MKYALHCPMCGKQFRDNGFTLRCPDGCNSIVRTTYFEKLSPQGKGLWRYINHLPVGSLFSYEDYPAILKSEEYSSMYESEIYFIINGYSPDFDVRMKTCTFKEIEAIVSLKYAEEWRRNITLASVGNTATAFLELGKYAENTSVVLFVPEKVFDCTFEIERSENVSLVMVKGGYSRATELAHRFAHARDGWEYEGGGLNFARRDGLATFAYAFFERFGFVPDTYIQAVGSGTGVIAFYEGMKRLGVKPSSMVLAQNSPFTPIVDSWSQGAGKIPEYSFDPLDVIYAKVLSNKKPLYEHRGGLFDILRETKGKAISVTESEAKKAGKLFKKTYGFSLFPAAEVAMAVLEKFDLTGKRILVNITGSGLDNLKKDFKIRKPKPDYVVEEEEDLEMIE</sequence>
<gene>
    <name evidence="2" type="ORF">GACE_0966</name>
</gene>
<dbReference type="HOGENOM" id="CLU_666687_0_0_2"/>
<name>A0A0A7GGE5_GEOAI</name>
<evidence type="ECO:0000259" key="1">
    <source>
        <dbReference type="Pfam" id="PF00291"/>
    </source>
</evidence>
<evidence type="ECO:0000313" key="3">
    <source>
        <dbReference type="Proteomes" id="UP000030624"/>
    </source>
</evidence>